<dbReference type="Pfam" id="PF12796">
    <property type="entry name" value="Ank_2"/>
    <property type="match status" value="1"/>
</dbReference>
<sequence>MAPKFSEDEIDDLIYFARVGEKDEFETLREELCKREGCSTIELLESARDSESGNGVLHMSAANGHHELLTLLAKYLSNPSPQNPQMLNILNTQNASGNTPLHWAALNGHLEAVKKGHDAVYEAELADKTEVVEWVLKEGGEGLEEGIAGDEGESGEGEEVVEVVEVAEGEGLVDKVKELGIGGSGAGEK</sequence>
<name>A0A4Z1I239_9HELO</name>
<dbReference type="InterPro" id="IPR002110">
    <property type="entry name" value="Ankyrin_rpt"/>
</dbReference>
<evidence type="ECO:0000256" key="3">
    <source>
        <dbReference type="PROSITE-ProRule" id="PRU00023"/>
    </source>
</evidence>
<evidence type="ECO:0000256" key="2">
    <source>
        <dbReference type="ARBA" id="ARBA00023043"/>
    </source>
</evidence>
<keyword evidence="5" id="KW-1185">Reference proteome</keyword>
<keyword evidence="1" id="KW-0677">Repeat</keyword>
<comment type="caution">
    <text evidence="4">The sequence shown here is derived from an EMBL/GenBank/DDBJ whole genome shotgun (WGS) entry which is preliminary data.</text>
</comment>
<evidence type="ECO:0000313" key="5">
    <source>
        <dbReference type="Proteomes" id="UP000297452"/>
    </source>
</evidence>
<dbReference type="PROSITE" id="PS50088">
    <property type="entry name" value="ANK_REPEAT"/>
    <property type="match status" value="1"/>
</dbReference>
<dbReference type="EMBL" id="PQXJ01000238">
    <property type="protein sequence ID" value="TGO55738.1"/>
    <property type="molecule type" value="Genomic_DNA"/>
</dbReference>
<keyword evidence="2 3" id="KW-0040">ANK repeat</keyword>
<dbReference type="STRING" id="278944.A0A4Z1I239"/>
<dbReference type="SUPFAM" id="SSF48403">
    <property type="entry name" value="Ankyrin repeat"/>
    <property type="match status" value="1"/>
</dbReference>
<dbReference type="Proteomes" id="UP000297452">
    <property type="component" value="Unassembled WGS sequence"/>
</dbReference>
<dbReference type="PANTHER" id="PTHR24178">
    <property type="entry name" value="MOLTING PROTEIN MLT-4"/>
    <property type="match status" value="1"/>
</dbReference>
<reference evidence="4 5" key="1">
    <citation type="submission" date="2017-12" db="EMBL/GenBank/DDBJ databases">
        <title>Comparative genomics of Botrytis spp.</title>
        <authorList>
            <person name="Valero-Jimenez C.A."/>
            <person name="Tapia P."/>
            <person name="Veloso J."/>
            <person name="Silva-Moreno E."/>
            <person name="Staats M."/>
            <person name="Valdes J.H."/>
            <person name="Van Kan J.A.L."/>
        </authorList>
    </citation>
    <scope>NUCLEOTIDE SEQUENCE [LARGE SCALE GENOMIC DNA]</scope>
    <source>
        <strain evidence="4 5">MUCL2120</strain>
    </source>
</reference>
<dbReference type="AlphaFoldDB" id="A0A4Z1I239"/>
<organism evidence="4 5">
    <name type="scientific">Botryotinia narcissicola</name>
    <dbReference type="NCBI Taxonomy" id="278944"/>
    <lineage>
        <taxon>Eukaryota</taxon>
        <taxon>Fungi</taxon>
        <taxon>Dikarya</taxon>
        <taxon>Ascomycota</taxon>
        <taxon>Pezizomycotina</taxon>
        <taxon>Leotiomycetes</taxon>
        <taxon>Helotiales</taxon>
        <taxon>Sclerotiniaceae</taxon>
        <taxon>Botryotinia</taxon>
    </lineage>
</organism>
<accession>A0A4Z1I239</accession>
<dbReference type="PROSITE" id="PS50297">
    <property type="entry name" value="ANK_REP_REGION"/>
    <property type="match status" value="1"/>
</dbReference>
<dbReference type="SMART" id="SM00248">
    <property type="entry name" value="ANK"/>
    <property type="match status" value="2"/>
</dbReference>
<dbReference type="InterPro" id="IPR036770">
    <property type="entry name" value="Ankyrin_rpt-contain_sf"/>
</dbReference>
<dbReference type="PANTHER" id="PTHR24178:SF41">
    <property type="entry name" value="ANKYRIN-2 ISOFORM X1"/>
    <property type="match status" value="1"/>
</dbReference>
<proteinExistence type="predicted"/>
<feature type="repeat" description="ANK" evidence="3">
    <location>
        <begin position="96"/>
        <end position="114"/>
    </location>
</feature>
<evidence type="ECO:0000313" key="4">
    <source>
        <dbReference type="EMBL" id="TGO55738.1"/>
    </source>
</evidence>
<gene>
    <name evidence="4" type="ORF">BOTNAR_0238g00060</name>
</gene>
<dbReference type="Gene3D" id="1.25.40.20">
    <property type="entry name" value="Ankyrin repeat-containing domain"/>
    <property type="match status" value="1"/>
</dbReference>
<protein>
    <submittedName>
        <fullName evidence="4">Uncharacterized protein</fullName>
    </submittedName>
</protein>
<evidence type="ECO:0000256" key="1">
    <source>
        <dbReference type="ARBA" id="ARBA00022737"/>
    </source>
</evidence>
<dbReference type="OrthoDB" id="10057496at2759"/>